<evidence type="ECO:0000313" key="7">
    <source>
        <dbReference type="Proteomes" id="UP000238176"/>
    </source>
</evidence>
<dbReference type="PANTHER" id="PTHR12599">
    <property type="entry name" value="PTERIN-4-ALPHA-CARBINOLAMINE DEHYDRATASE"/>
    <property type="match status" value="1"/>
</dbReference>
<reference evidence="6 7" key="1">
    <citation type="submission" date="2018-03" db="EMBL/GenBank/DDBJ databases">
        <title>Genomic Encyclopedia of Type Strains, Phase III (KMG-III): the genomes of soil and plant-associated and newly described type strains.</title>
        <authorList>
            <person name="Whitman W."/>
        </authorList>
    </citation>
    <scope>NUCLEOTIDE SEQUENCE [LARGE SCALE GENOMIC DNA]</scope>
    <source>
        <strain evidence="6 7">CGMCC 4.7067</strain>
    </source>
</reference>
<evidence type="ECO:0000256" key="2">
    <source>
        <dbReference type="ARBA" id="ARBA00006472"/>
    </source>
</evidence>
<evidence type="ECO:0000256" key="5">
    <source>
        <dbReference type="ARBA" id="ARBA00023239"/>
    </source>
</evidence>
<dbReference type="AlphaFoldDB" id="A0A2T0UVW0"/>
<dbReference type="Gene3D" id="3.30.1360.20">
    <property type="entry name" value="Transcriptional coactivator/pterin dehydratase"/>
    <property type="match status" value="1"/>
</dbReference>
<comment type="caution">
    <text evidence="6">The sequence shown here is derived from an EMBL/GenBank/DDBJ whole genome shotgun (WGS) entry which is preliminary data.</text>
</comment>
<sequence>MSDQPLTGAEIELALSDLPGWTHEHDRLQSTWTFDGHLQALAAATGVGLLSERRNHHADLTINYNKLTVSVTTHSAGSKVSAKDTELAQAVSALLD</sequence>
<dbReference type="OrthoDB" id="15077at2"/>
<dbReference type="InterPro" id="IPR036428">
    <property type="entry name" value="PCD_sf"/>
</dbReference>
<proteinExistence type="inferred from homology"/>
<dbReference type="EMBL" id="PVTJ01000001">
    <property type="protein sequence ID" value="PRY61977.1"/>
    <property type="molecule type" value="Genomic_DNA"/>
</dbReference>
<dbReference type="InterPro" id="IPR001533">
    <property type="entry name" value="Pterin_deHydtase"/>
</dbReference>
<dbReference type="EC" id="4.2.1.96" evidence="3"/>
<dbReference type="NCBIfam" id="NF002017">
    <property type="entry name" value="PRK00823.1-2"/>
    <property type="match status" value="1"/>
</dbReference>
<evidence type="ECO:0000256" key="1">
    <source>
        <dbReference type="ARBA" id="ARBA00001554"/>
    </source>
</evidence>
<accession>A0A2T0UVW0</accession>
<dbReference type="Pfam" id="PF01329">
    <property type="entry name" value="Pterin_4a"/>
    <property type="match status" value="1"/>
</dbReference>
<dbReference type="RefSeq" id="WP_106362041.1">
    <property type="nucleotide sequence ID" value="NZ_PVTJ01000001.1"/>
</dbReference>
<dbReference type="GO" id="GO:0006729">
    <property type="term" value="P:tetrahydrobiopterin biosynthetic process"/>
    <property type="evidence" value="ECO:0007669"/>
    <property type="project" value="InterPro"/>
</dbReference>
<keyword evidence="5" id="KW-0456">Lyase</keyword>
<protein>
    <recommendedName>
        <fullName evidence="4">Putative pterin-4-alpha-carbinolamine dehydratase</fullName>
        <ecNumber evidence="3">4.2.1.96</ecNumber>
    </recommendedName>
</protein>
<name>A0A2T0UVW0_9ACTN</name>
<comment type="catalytic activity">
    <reaction evidence="1">
        <text>(4aS,6R)-4a-hydroxy-L-erythro-5,6,7,8-tetrahydrobiopterin = (6R)-L-erythro-6,7-dihydrobiopterin + H2O</text>
        <dbReference type="Rhea" id="RHEA:11920"/>
        <dbReference type="ChEBI" id="CHEBI:15377"/>
        <dbReference type="ChEBI" id="CHEBI:15642"/>
        <dbReference type="ChEBI" id="CHEBI:43120"/>
        <dbReference type="EC" id="4.2.1.96"/>
    </reaction>
</comment>
<dbReference type="GO" id="GO:0008124">
    <property type="term" value="F:4-alpha-hydroxytetrahydrobiopterin dehydratase activity"/>
    <property type="evidence" value="ECO:0007669"/>
    <property type="project" value="UniProtKB-EC"/>
</dbReference>
<gene>
    <name evidence="6" type="ORF">B0I28_101303</name>
</gene>
<dbReference type="Proteomes" id="UP000238176">
    <property type="component" value="Unassembled WGS sequence"/>
</dbReference>
<evidence type="ECO:0000313" key="6">
    <source>
        <dbReference type="EMBL" id="PRY61977.1"/>
    </source>
</evidence>
<dbReference type="CDD" id="cd00488">
    <property type="entry name" value="PCD_DCoH"/>
    <property type="match status" value="1"/>
</dbReference>
<keyword evidence="7" id="KW-1185">Reference proteome</keyword>
<evidence type="ECO:0000256" key="4">
    <source>
        <dbReference type="ARBA" id="ARBA00021735"/>
    </source>
</evidence>
<dbReference type="SUPFAM" id="SSF55248">
    <property type="entry name" value="PCD-like"/>
    <property type="match status" value="1"/>
</dbReference>
<comment type="similarity">
    <text evidence="2">Belongs to the pterin-4-alpha-carbinolamine dehydratase family.</text>
</comment>
<dbReference type="PANTHER" id="PTHR12599:SF0">
    <property type="entry name" value="PTERIN-4-ALPHA-CARBINOLAMINE DEHYDRATASE"/>
    <property type="match status" value="1"/>
</dbReference>
<evidence type="ECO:0000256" key="3">
    <source>
        <dbReference type="ARBA" id="ARBA00013252"/>
    </source>
</evidence>
<organism evidence="6 7">
    <name type="scientific">Glycomyces artemisiae</name>
    <dbReference type="NCBI Taxonomy" id="1076443"/>
    <lineage>
        <taxon>Bacteria</taxon>
        <taxon>Bacillati</taxon>
        <taxon>Actinomycetota</taxon>
        <taxon>Actinomycetes</taxon>
        <taxon>Glycomycetales</taxon>
        <taxon>Glycomycetaceae</taxon>
        <taxon>Glycomyces</taxon>
    </lineage>
</organism>